<dbReference type="SMART" id="SM00382">
    <property type="entry name" value="AAA"/>
    <property type="match status" value="1"/>
</dbReference>
<comment type="similarity">
    <text evidence="8">Belongs to the AAA ATPase family.</text>
</comment>
<feature type="domain" description="AAA+ ATPase" evidence="9">
    <location>
        <begin position="100"/>
        <end position="244"/>
    </location>
</feature>
<dbReference type="RefSeq" id="WP_380705865.1">
    <property type="nucleotide sequence ID" value="NZ_JBHSAP010000018.1"/>
</dbReference>
<dbReference type="Proteomes" id="UP001595843">
    <property type="component" value="Unassembled WGS sequence"/>
</dbReference>
<dbReference type="InterPro" id="IPR027417">
    <property type="entry name" value="P-loop_NTPase"/>
</dbReference>
<dbReference type="PANTHER" id="PTHR23076:SF97">
    <property type="entry name" value="ATP-DEPENDENT ZINC METALLOPROTEASE YME1L1"/>
    <property type="match status" value="1"/>
</dbReference>
<dbReference type="Pfam" id="PF00004">
    <property type="entry name" value="AAA"/>
    <property type="match status" value="1"/>
</dbReference>
<proteinExistence type="inferred from homology"/>
<keyword evidence="4" id="KW-0479">Metal-binding</keyword>
<comment type="similarity">
    <text evidence="2">In the C-terminal section; belongs to the peptidase M41 family.</text>
</comment>
<accession>A0ABV8JHF3</accession>
<dbReference type="EMBL" id="JBHSAP010000018">
    <property type="protein sequence ID" value="MFC4078034.1"/>
    <property type="molecule type" value="Genomic_DNA"/>
</dbReference>
<dbReference type="Gene3D" id="1.10.8.60">
    <property type="match status" value="1"/>
</dbReference>
<keyword evidence="8" id="KW-0547">Nucleotide-binding</keyword>
<keyword evidence="7" id="KW-0482">Metalloprotease</keyword>
<keyword evidence="6" id="KW-0862">Zinc</keyword>
<evidence type="ECO:0000256" key="8">
    <source>
        <dbReference type="RuleBase" id="RU003651"/>
    </source>
</evidence>
<evidence type="ECO:0000256" key="2">
    <source>
        <dbReference type="ARBA" id="ARBA00010044"/>
    </source>
</evidence>
<reference evidence="11" key="1">
    <citation type="journal article" date="2019" name="Int. J. Syst. Evol. Microbiol.">
        <title>The Global Catalogue of Microorganisms (GCM) 10K type strain sequencing project: providing services to taxonomists for standard genome sequencing and annotation.</title>
        <authorList>
            <consortium name="The Broad Institute Genomics Platform"/>
            <consortium name="The Broad Institute Genome Sequencing Center for Infectious Disease"/>
            <person name="Wu L."/>
            <person name="Ma J."/>
        </authorList>
    </citation>
    <scope>NUCLEOTIDE SEQUENCE [LARGE SCALE GENOMIC DNA]</scope>
    <source>
        <strain evidence="11">IBRC-M 10813</strain>
    </source>
</reference>
<organism evidence="10 11">
    <name type="scientific">Salinithrix halophila</name>
    <dbReference type="NCBI Taxonomy" id="1485204"/>
    <lineage>
        <taxon>Bacteria</taxon>
        <taxon>Bacillati</taxon>
        <taxon>Bacillota</taxon>
        <taxon>Bacilli</taxon>
        <taxon>Bacillales</taxon>
        <taxon>Thermoactinomycetaceae</taxon>
        <taxon>Salinithrix</taxon>
    </lineage>
</organism>
<keyword evidence="3" id="KW-0645">Protease</keyword>
<comment type="cofactor">
    <cofactor evidence="1">
        <name>Zn(2+)</name>
        <dbReference type="ChEBI" id="CHEBI:29105"/>
    </cofactor>
</comment>
<comment type="caution">
    <text evidence="10">The sequence shown here is derived from an EMBL/GenBank/DDBJ whole genome shotgun (WGS) entry which is preliminary data.</text>
</comment>
<dbReference type="SUPFAM" id="SSF52540">
    <property type="entry name" value="P-loop containing nucleoside triphosphate hydrolases"/>
    <property type="match status" value="1"/>
</dbReference>
<dbReference type="Pfam" id="PF01434">
    <property type="entry name" value="Peptidase_M41"/>
    <property type="match status" value="1"/>
</dbReference>
<sequence>MGKAIAFGVAPALFIFLLYQGVSPLPLLVTAGIAGMAWWLFKARAGSPALGRGKRMQRKDSVPNISFDKIGGQQRSKEELKEALDFLIHRNKIREYGIRPIKGILLSGPPGTGKTLMAKAAAHYTDSVFVTTSGSEFVEMYVGVGAQRIRELFQEARADAKKNHKNSAIIFIDEIDVIGGQREGAQHREYDQTLNQLLTEMDGIATDQEVQVLVVAATNRKDMLDSALLRPGRFDRHISVDLPDKKARVMILRMHTENKPMAEEVDIEQTAIETFGFSGAQLESLTNEAAIYAMRDGSVVIRQEHLSQAIDKVMMGEKTDREATQEERERVAIHELGHAIISEWVRPKSVSQVSLAPRGQALGYVRHHPGQDRYLYTRKQIEDQIMVCLAGAAAEEQIYGNRSTGAQNDYDQANRYTRTLIEAGLSDLGIIDKDLVSNETLHQESAKILKELHKETVHLLNRYSEVFEQALDILLKEEVLSGEQFRSLLERYTKEPVPISS</sequence>
<dbReference type="Gene3D" id="3.40.50.300">
    <property type="entry name" value="P-loop containing nucleotide triphosphate hydrolases"/>
    <property type="match status" value="1"/>
</dbReference>
<name>A0ABV8JHF3_9BACL</name>
<dbReference type="Gene3D" id="1.20.58.760">
    <property type="entry name" value="Peptidase M41"/>
    <property type="match status" value="1"/>
</dbReference>
<evidence type="ECO:0000256" key="1">
    <source>
        <dbReference type="ARBA" id="ARBA00001947"/>
    </source>
</evidence>
<dbReference type="Pfam" id="PF17862">
    <property type="entry name" value="AAA_lid_3"/>
    <property type="match status" value="1"/>
</dbReference>
<protein>
    <submittedName>
        <fullName evidence="10">AAA family ATPase</fullName>
    </submittedName>
</protein>
<keyword evidence="5" id="KW-0378">Hydrolase</keyword>
<dbReference type="InterPro" id="IPR037219">
    <property type="entry name" value="Peptidase_M41-like"/>
</dbReference>
<dbReference type="PROSITE" id="PS00674">
    <property type="entry name" value="AAA"/>
    <property type="match status" value="1"/>
</dbReference>
<evidence type="ECO:0000313" key="11">
    <source>
        <dbReference type="Proteomes" id="UP001595843"/>
    </source>
</evidence>
<dbReference type="SUPFAM" id="SSF140990">
    <property type="entry name" value="FtsH protease domain-like"/>
    <property type="match status" value="1"/>
</dbReference>
<keyword evidence="8" id="KW-0067">ATP-binding</keyword>
<evidence type="ECO:0000256" key="6">
    <source>
        <dbReference type="ARBA" id="ARBA00022833"/>
    </source>
</evidence>
<dbReference type="PANTHER" id="PTHR23076">
    <property type="entry name" value="METALLOPROTEASE M41 FTSH"/>
    <property type="match status" value="1"/>
</dbReference>
<evidence type="ECO:0000256" key="5">
    <source>
        <dbReference type="ARBA" id="ARBA00022801"/>
    </source>
</evidence>
<evidence type="ECO:0000256" key="7">
    <source>
        <dbReference type="ARBA" id="ARBA00023049"/>
    </source>
</evidence>
<evidence type="ECO:0000256" key="3">
    <source>
        <dbReference type="ARBA" id="ARBA00022670"/>
    </source>
</evidence>
<evidence type="ECO:0000256" key="4">
    <source>
        <dbReference type="ARBA" id="ARBA00022723"/>
    </source>
</evidence>
<dbReference type="InterPro" id="IPR000642">
    <property type="entry name" value="Peptidase_M41"/>
</dbReference>
<evidence type="ECO:0000259" key="9">
    <source>
        <dbReference type="SMART" id="SM00382"/>
    </source>
</evidence>
<evidence type="ECO:0000313" key="10">
    <source>
        <dbReference type="EMBL" id="MFC4078034.1"/>
    </source>
</evidence>
<dbReference type="InterPro" id="IPR041569">
    <property type="entry name" value="AAA_lid_3"/>
</dbReference>
<keyword evidence="11" id="KW-1185">Reference proteome</keyword>
<dbReference type="InterPro" id="IPR003959">
    <property type="entry name" value="ATPase_AAA_core"/>
</dbReference>
<gene>
    <name evidence="10" type="ORF">ACFOUO_14625</name>
</gene>
<dbReference type="InterPro" id="IPR003593">
    <property type="entry name" value="AAA+_ATPase"/>
</dbReference>
<dbReference type="InterPro" id="IPR003960">
    <property type="entry name" value="ATPase_AAA_CS"/>
</dbReference>